<name>A0A9E7KGB4_9LILI</name>
<dbReference type="EMBL" id="CP097509">
    <property type="protein sequence ID" value="URE19433.1"/>
    <property type="molecule type" value="Genomic_DNA"/>
</dbReference>
<dbReference type="OrthoDB" id="941555at2759"/>
<proteinExistence type="predicted"/>
<dbReference type="AlphaFoldDB" id="A0A9E7KGB4"/>
<dbReference type="GO" id="GO:0005737">
    <property type="term" value="C:cytoplasm"/>
    <property type="evidence" value="ECO:0007669"/>
    <property type="project" value="TreeGrafter"/>
</dbReference>
<evidence type="ECO:0000313" key="2">
    <source>
        <dbReference type="Proteomes" id="UP001055439"/>
    </source>
</evidence>
<dbReference type="InterPro" id="IPR052088">
    <property type="entry name" value="E3_ubiquitin-ligase_SINA"/>
</dbReference>
<evidence type="ECO:0000313" key="1">
    <source>
        <dbReference type="EMBL" id="URE19433.1"/>
    </source>
</evidence>
<dbReference type="PANTHER" id="PTHR10315">
    <property type="entry name" value="E3 UBIQUITIN PROTEIN LIGASE SIAH"/>
    <property type="match status" value="1"/>
</dbReference>
<organism evidence="1 2">
    <name type="scientific">Musa troglodytarum</name>
    <name type="common">fe'i banana</name>
    <dbReference type="NCBI Taxonomy" id="320322"/>
    <lineage>
        <taxon>Eukaryota</taxon>
        <taxon>Viridiplantae</taxon>
        <taxon>Streptophyta</taxon>
        <taxon>Embryophyta</taxon>
        <taxon>Tracheophyta</taxon>
        <taxon>Spermatophyta</taxon>
        <taxon>Magnoliopsida</taxon>
        <taxon>Liliopsida</taxon>
        <taxon>Zingiberales</taxon>
        <taxon>Musaceae</taxon>
        <taxon>Musa</taxon>
    </lineage>
</organism>
<accession>A0A9E7KGB4</accession>
<gene>
    <name evidence="1" type="ORF">MUK42_32547</name>
</gene>
<sequence length="213" mass="23755">MESDNIECISVSDGLADDDEVARVSHPLLKPHGDGGGTVIDCAVASQRRLLICYMEAHPELLSFRFSGWPLAVLTILQANTSGDPSYVKSWQELGDIRCLALEKVAEPLDLPCRYFSLGCPENFPYYSRLEHEAPVSMAVLRFMGDWNEAMHHGWFPCTALELVQMAGNLHGKGTPLSIRDSQQKVRDMALYFSGGDGKELKLRVTGRIWKEQ</sequence>
<protein>
    <submittedName>
        <fullName evidence="1">E3 ubiquitin-protein ligase</fullName>
    </submittedName>
</protein>
<dbReference type="Proteomes" id="UP001055439">
    <property type="component" value="Chromosome 7"/>
</dbReference>
<reference evidence="1" key="1">
    <citation type="submission" date="2022-05" db="EMBL/GenBank/DDBJ databases">
        <title>The Musa troglodytarum L. genome provides insights into the mechanism of non-climacteric behaviour and enrichment of carotenoids.</title>
        <authorList>
            <person name="Wang J."/>
        </authorList>
    </citation>
    <scope>NUCLEOTIDE SEQUENCE</scope>
    <source>
        <tissue evidence="1">Leaf</tissue>
    </source>
</reference>
<keyword evidence="2" id="KW-1185">Reference proteome</keyword>
<dbReference type="GO" id="GO:0061630">
    <property type="term" value="F:ubiquitin protein ligase activity"/>
    <property type="evidence" value="ECO:0007669"/>
    <property type="project" value="TreeGrafter"/>
</dbReference>
<dbReference type="PANTHER" id="PTHR10315:SF80">
    <property type="entry name" value="E3 UBIQUITIN-PROTEIN LIGASE SINAT3"/>
    <property type="match status" value="1"/>
</dbReference>